<keyword evidence="1" id="KW-0680">Restriction system</keyword>
<dbReference type="InterPro" id="IPR044946">
    <property type="entry name" value="Restrct_endonuc_typeI_TRD_sf"/>
</dbReference>
<keyword evidence="3" id="KW-0540">Nuclease</keyword>
<keyword evidence="2" id="KW-0238">DNA-binding</keyword>
<evidence type="ECO:0000313" key="4">
    <source>
        <dbReference type="Proteomes" id="UP000680365"/>
    </source>
</evidence>
<gene>
    <name evidence="3" type="ORF">VAMP_36n32</name>
</gene>
<dbReference type="EC" id="3.1.21.3" evidence="3"/>
<dbReference type="RefSeq" id="WP_213348852.1">
    <property type="nucleotide sequence ID" value="NZ_JAEDAM010000021.1"/>
</dbReference>
<organism evidence="3 4">
    <name type="scientific">Candidatus Vampirococcus lugosii</name>
    <dbReference type="NCBI Taxonomy" id="2789015"/>
    <lineage>
        <taxon>Bacteria</taxon>
        <taxon>Candidatus Absconditibacteriota</taxon>
        <taxon>Vampirococcus</taxon>
    </lineage>
</organism>
<evidence type="ECO:0000256" key="2">
    <source>
        <dbReference type="ARBA" id="ARBA00023125"/>
    </source>
</evidence>
<evidence type="ECO:0000256" key="1">
    <source>
        <dbReference type="ARBA" id="ARBA00022747"/>
    </source>
</evidence>
<evidence type="ECO:0000313" key="3">
    <source>
        <dbReference type="EMBL" id="MBS8121904.1"/>
    </source>
</evidence>
<dbReference type="PANTHER" id="PTHR30408">
    <property type="entry name" value="TYPE-1 RESTRICTION ENZYME ECOKI SPECIFICITY PROTEIN"/>
    <property type="match status" value="1"/>
</dbReference>
<reference evidence="3 4" key="1">
    <citation type="journal article" date="2021" name="Nat. Commun.">
        <title>Reductive evolution and unique predatory mode in the CPR bacterium Vampirococcus lugosii.</title>
        <authorList>
            <person name="Moreira D."/>
            <person name="Zivanovic Y."/>
            <person name="Lopez-Archilla A.I."/>
            <person name="Iniesto M."/>
            <person name="Lopez-Garcia P."/>
        </authorList>
    </citation>
    <scope>NUCLEOTIDE SEQUENCE [LARGE SCALE GENOMIC DNA]</scope>
    <source>
        <strain evidence="3">Chiprana</strain>
    </source>
</reference>
<protein>
    <submittedName>
        <fullName evidence="3">Restriction endonuclease S subunit</fullName>
        <ecNumber evidence="3">3.1.21.3</ecNumber>
    </submittedName>
</protein>
<dbReference type="SUPFAM" id="SSF116734">
    <property type="entry name" value="DNA methylase specificity domain"/>
    <property type="match status" value="2"/>
</dbReference>
<keyword evidence="3" id="KW-0255">Endonuclease</keyword>
<dbReference type="GO" id="GO:0009035">
    <property type="term" value="F:type I site-specific deoxyribonuclease activity"/>
    <property type="evidence" value="ECO:0007669"/>
    <property type="project" value="UniProtKB-EC"/>
</dbReference>
<keyword evidence="3" id="KW-0378">Hydrolase</keyword>
<accession>A0ABS5QLE2</accession>
<dbReference type="Proteomes" id="UP000680365">
    <property type="component" value="Unassembled WGS sequence"/>
</dbReference>
<dbReference type="InterPro" id="IPR052021">
    <property type="entry name" value="Type-I_RS_S_subunit"/>
</dbReference>
<dbReference type="Gene3D" id="3.90.220.20">
    <property type="entry name" value="DNA methylase specificity domains"/>
    <property type="match status" value="2"/>
</dbReference>
<dbReference type="EMBL" id="JAEDAM010000021">
    <property type="protein sequence ID" value="MBS8121904.1"/>
    <property type="molecule type" value="Genomic_DNA"/>
</dbReference>
<keyword evidence="4" id="KW-1185">Reference proteome</keyword>
<name>A0ABS5QLE2_9BACT</name>
<comment type="caution">
    <text evidence="3">The sequence shown here is derived from an EMBL/GenBank/DDBJ whole genome shotgun (WGS) entry which is preliminary data.</text>
</comment>
<dbReference type="PANTHER" id="PTHR30408:SF12">
    <property type="entry name" value="TYPE I RESTRICTION ENZYME MJAVIII SPECIFICITY SUBUNIT"/>
    <property type="match status" value="1"/>
</dbReference>
<sequence>MTYQQIIEQKNLDVSIVEVKDLEYSYRIGAEVYHPKKINSISYLKSKKYCKLGELFYFDKKTFSPKNYKNQNEVIKLLELENIGNFQINEIIESKVSNIKSTKNIVGNKIVVISRLRPYLQQVGIIFDDLVYTTTELLPLKTNNGLLPEFLYIFLSTEEVQKILFYSQEGNEHPRFPTYILDNLPFPIPSNSFQQKIAELVQESYQQREESKKLYSQAEQVLLKEIGLEDYQPTENNISIKDSKEIDIFGRIDAEFFQPKYDEIIEKIKNYHGGWDHLDNLITISNKRIKKEENKSFQYIELADINASLGTVNSNNKILSQDLPSRAQMKIEKNDVLVSSIRGSAEKVAIVDHNKEDFVASTGFFILKPKFFNAETNLILMKSWIYRELLKRTARGMILEASNKNDFAKFILPKLDEKVQSKIAQLVQDSHKALENSKNLLEKAKKSVEIFIEQDETKAIEFLENKEF</sequence>
<proteinExistence type="predicted"/>